<dbReference type="InterPro" id="IPR051800">
    <property type="entry name" value="PqiA-PqiB_transport"/>
</dbReference>
<evidence type="ECO:0000256" key="4">
    <source>
        <dbReference type="ARBA" id="ARBA00022692"/>
    </source>
</evidence>
<keyword evidence="2" id="KW-1003">Cell membrane</keyword>
<keyword evidence="5 7" id="KW-1133">Transmembrane helix</keyword>
<keyword evidence="4 7" id="KW-0812">Transmembrane</keyword>
<feature type="transmembrane region" description="Helical" evidence="7">
    <location>
        <begin position="51"/>
        <end position="72"/>
    </location>
</feature>
<dbReference type="Pfam" id="PF04403">
    <property type="entry name" value="PqiA"/>
    <property type="match status" value="2"/>
</dbReference>
<evidence type="ECO:0000313" key="9">
    <source>
        <dbReference type="Proteomes" id="UP000304912"/>
    </source>
</evidence>
<feature type="transmembrane region" description="Helical" evidence="7">
    <location>
        <begin position="171"/>
        <end position="192"/>
    </location>
</feature>
<dbReference type="OrthoDB" id="9800207at2"/>
<feature type="transmembrane region" description="Helical" evidence="7">
    <location>
        <begin position="95"/>
        <end position="125"/>
    </location>
</feature>
<evidence type="ECO:0000256" key="1">
    <source>
        <dbReference type="ARBA" id="ARBA00004533"/>
    </source>
</evidence>
<reference evidence="8 9" key="1">
    <citation type="submission" date="2019-04" db="EMBL/GenBank/DDBJ databases">
        <title>Salinimonas iocasae sp. nov., a halophilic bacterium isolated from the outer tube casing of tubeworms in Okinawa Trough.</title>
        <authorList>
            <person name="Zhang H."/>
            <person name="Wang H."/>
            <person name="Li C."/>
        </authorList>
    </citation>
    <scope>NUCLEOTIDE SEQUENCE [LARGE SCALE GENOMIC DNA]</scope>
    <source>
        <strain evidence="8 9">KX18D6</strain>
    </source>
</reference>
<dbReference type="KEGG" id="salk:FBQ74_11420"/>
<dbReference type="GO" id="GO:0005886">
    <property type="term" value="C:plasma membrane"/>
    <property type="evidence" value="ECO:0007669"/>
    <property type="project" value="UniProtKB-SubCell"/>
</dbReference>
<name>A0A5B7YFF0_9ALTE</name>
<gene>
    <name evidence="8" type="ORF">FBQ74_11420</name>
</gene>
<dbReference type="AlphaFoldDB" id="A0A5B7YFF0"/>
<keyword evidence="3" id="KW-0997">Cell inner membrane</keyword>
<feature type="transmembrane region" description="Helical" evidence="7">
    <location>
        <begin position="224"/>
        <end position="244"/>
    </location>
</feature>
<evidence type="ECO:0000313" key="8">
    <source>
        <dbReference type="EMBL" id="QCZ94046.1"/>
    </source>
</evidence>
<dbReference type="PANTHER" id="PTHR30462">
    <property type="entry name" value="INTERMEMBRANE TRANSPORT PROTEIN PQIB-RELATED"/>
    <property type="match status" value="1"/>
</dbReference>
<evidence type="ECO:0000256" key="3">
    <source>
        <dbReference type="ARBA" id="ARBA00022519"/>
    </source>
</evidence>
<feature type="transmembrane region" description="Helical" evidence="7">
    <location>
        <begin position="146"/>
        <end position="165"/>
    </location>
</feature>
<accession>A0A5B7YFF0</accession>
<dbReference type="InterPro" id="IPR007498">
    <property type="entry name" value="PqiA-like"/>
</dbReference>
<keyword evidence="6 7" id="KW-0472">Membrane</keyword>
<sequence>MHTQGQPVTITCEQCYTDVTIPALNHCQQALCPTCHHDLLSFRNAGFQHSLAFALSALFFLVLSLPFNFLVFKSNGQQHSIHISDALNVLIQQDYVSLAIITALAILIIPCVVLIGIVFLCTGYLTNRRAPSSRQWYKTVKLLSQWSMAEVFMVGTLVSLIKVTSMAEVSFGLSFFAFIGFAGCLTMSLVNFDKNRLGLWLYKGRLPKPEPVTKDTATISIQRTWALLLAAAVLYIPANTLPIMHTQLFGNDEPSTIIGGVITLWQSGSYPVALVILVASVIVPIGKIAILGWLNFTVQHQYTRGKRTRARFYRLTEAIGRWSMIDVFVVAILVGLIRLGNTISVYPGPAALAFCAVVFVTMIAAITFDSRLIWINRKALND</sequence>
<dbReference type="RefSeq" id="WP_139756788.1">
    <property type="nucleotide sequence ID" value="NZ_CP039852.1"/>
</dbReference>
<organism evidence="8 9">
    <name type="scientific">Salinimonas iocasae</name>
    <dbReference type="NCBI Taxonomy" id="2572577"/>
    <lineage>
        <taxon>Bacteria</taxon>
        <taxon>Pseudomonadati</taxon>
        <taxon>Pseudomonadota</taxon>
        <taxon>Gammaproteobacteria</taxon>
        <taxon>Alteromonadales</taxon>
        <taxon>Alteromonadaceae</taxon>
        <taxon>Alteromonas/Salinimonas group</taxon>
        <taxon>Salinimonas</taxon>
    </lineage>
</organism>
<dbReference type="PANTHER" id="PTHR30462:SF3">
    <property type="entry name" value="INTERMEMBRANE TRANSPORT PROTEIN PQIA"/>
    <property type="match status" value="1"/>
</dbReference>
<keyword evidence="9" id="KW-1185">Reference proteome</keyword>
<evidence type="ECO:0000256" key="5">
    <source>
        <dbReference type="ARBA" id="ARBA00022989"/>
    </source>
</evidence>
<feature type="transmembrane region" description="Helical" evidence="7">
    <location>
        <begin position="319"/>
        <end position="340"/>
    </location>
</feature>
<evidence type="ECO:0000256" key="6">
    <source>
        <dbReference type="ARBA" id="ARBA00023136"/>
    </source>
</evidence>
<dbReference type="EMBL" id="CP039852">
    <property type="protein sequence ID" value="QCZ94046.1"/>
    <property type="molecule type" value="Genomic_DNA"/>
</dbReference>
<evidence type="ECO:0000256" key="7">
    <source>
        <dbReference type="SAM" id="Phobius"/>
    </source>
</evidence>
<evidence type="ECO:0000256" key="2">
    <source>
        <dbReference type="ARBA" id="ARBA00022475"/>
    </source>
</evidence>
<dbReference type="Proteomes" id="UP000304912">
    <property type="component" value="Chromosome"/>
</dbReference>
<proteinExistence type="predicted"/>
<feature type="transmembrane region" description="Helical" evidence="7">
    <location>
        <begin position="272"/>
        <end position="298"/>
    </location>
</feature>
<protein>
    <submittedName>
        <fullName evidence="8">Paraquat-inducible protein A</fullName>
    </submittedName>
</protein>
<comment type="subcellular location">
    <subcellularLocation>
        <location evidence="1">Cell inner membrane</location>
    </subcellularLocation>
</comment>
<feature type="transmembrane region" description="Helical" evidence="7">
    <location>
        <begin position="346"/>
        <end position="368"/>
    </location>
</feature>